<dbReference type="InterPro" id="IPR014716">
    <property type="entry name" value="Fibrinogen_a/b/g_C_1"/>
</dbReference>
<evidence type="ECO:0000313" key="7">
    <source>
        <dbReference type="RefSeq" id="XP_006817725.1"/>
    </source>
</evidence>
<dbReference type="Gene3D" id="3.90.215.10">
    <property type="entry name" value="Gamma Fibrinogen, chain A, domain 1"/>
    <property type="match status" value="1"/>
</dbReference>
<evidence type="ECO:0000256" key="4">
    <source>
        <dbReference type="ARBA" id="ARBA00023180"/>
    </source>
</evidence>
<proteinExistence type="predicted"/>
<evidence type="ECO:0000259" key="5">
    <source>
        <dbReference type="PROSITE" id="PS51406"/>
    </source>
</evidence>
<organism evidence="6 7">
    <name type="scientific">Saccoglossus kowalevskii</name>
    <name type="common">Acorn worm</name>
    <dbReference type="NCBI Taxonomy" id="10224"/>
    <lineage>
        <taxon>Eukaryota</taxon>
        <taxon>Metazoa</taxon>
        <taxon>Hemichordata</taxon>
        <taxon>Enteropneusta</taxon>
        <taxon>Harrimaniidae</taxon>
        <taxon>Saccoglossus</taxon>
    </lineage>
</organism>
<dbReference type="InterPro" id="IPR002181">
    <property type="entry name" value="Fibrinogen_a/b/g_C_dom"/>
</dbReference>
<dbReference type="Pfam" id="PF00147">
    <property type="entry name" value="Fibrinogen_C"/>
    <property type="match status" value="1"/>
</dbReference>
<evidence type="ECO:0000256" key="1">
    <source>
        <dbReference type="ARBA" id="ARBA00004613"/>
    </source>
</evidence>
<evidence type="ECO:0000256" key="2">
    <source>
        <dbReference type="ARBA" id="ARBA00022525"/>
    </source>
</evidence>
<dbReference type="InterPro" id="IPR037579">
    <property type="entry name" value="FIB_ANG-like"/>
</dbReference>
<keyword evidence="6" id="KW-1185">Reference proteome</keyword>
<evidence type="ECO:0000313" key="6">
    <source>
        <dbReference type="Proteomes" id="UP000694865"/>
    </source>
</evidence>
<comment type="subcellular location">
    <subcellularLocation>
        <location evidence="1">Secreted</location>
    </subcellularLocation>
</comment>
<dbReference type="InterPro" id="IPR036056">
    <property type="entry name" value="Fibrinogen-like_C"/>
</dbReference>
<dbReference type="SUPFAM" id="SSF56496">
    <property type="entry name" value="Fibrinogen C-terminal domain-like"/>
    <property type="match status" value="1"/>
</dbReference>
<evidence type="ECO:0000256" key="3">
    <source>
        <dbReference type="ARBA" id="ARBA00023157"/>
    </source>
</evidence>
<keyword evidence="3" id="KW-1015">Disulfide bond</keyword>
<name>A0ABM0MCI4_SACKO</name>
<gene>
    <name evidence="7" type="primary">LOC100367879</name>
</gene>
<dbReference type="GeneID" id="100367879"/>
<keyword evidence="4" id="KW-0325">Glycoprotein</keyword>
<dbReference type="SMART" id="SM00186">
    <property type="entry name" value="FBG"/>
    <property type="match status" value="1"/>
</dbReference>
<protein>
    <submittedName>
        <fullName evidence="7">Angiopoietin-related protein 1-like</fullName>
    </submittedName>
</protein>
<dbReference type="RefSeq" id="XP_006817725.1">
    <property type="nucleotide sequence ID" value="XM_006817662.1"/>
</dbReference>
<feature type="domain" description="Fibrinogen C-terminal" evidence="5">
    <location>
        <begin position="1"/>
        <end position="190"/>
    </location>
</feature>
<sequence length="190" mass="22494">MSVWCDMETDGGGWTVFQRRFDGSEDFYRNWTEYKNGFGDVDKEHWLGNDNINRFTKSGKFKLRIDLDDWRGETRYATYDVFRVDDEADKYYLRVGGYSGNAGDSMVYHHGAEFSTYDVDNDGSAAENAAQRWKGGWWYRRGWNANPNGLYYQNGVYSSKDEWTDGVVWDKWQSWWYSLKATKLMIKRQD</sequence>
<accession>A0ABM0MCI4</accession>
<dbReference type="PANTHER" id="PTHR47221:SF5">
    <property type="entry name" value="FIBRINOGEN C-TERMINAL DOMAIN-CONTAINING PROTEIN"/>
    <property type="match status" value="1"/>
</dbReference>
<dbReference type="PANTHER" id="PTHR47221">
    <property type="entry name" value="FIBRINOGEN ALPHA CHAIN"/>
    <property type="match status" value="1"/>
</dbReference>
<dbReference type="CDD" id="cd00087">
    <property type="entry name" value="FReD"/>
    <property type="match status" value="1"/>
</dbReference>
<reference evidence="7" key="1">
    <citation type="submission" date="2025-08" db="UniProtKB">
        <authorList>
            <consortium name="RefSeq"/>
        </authorList>
    </citation>
    <scope>IDENTIFICATION</scope>
    <source>
        <tissue evidence="7">Testes</tissue>
    </source>
</reference>
<dbReference type="PROSITE" id="PS51406">
    <property type="entry name" value="FIBRINOGEN_C_2"/>
    <property type="match status" value="1"/>
</dbReference>
<dbReference type="Proteomes" id="UP000694865">
    <property type="component" value="Unplaced"/>
</dbReference>
<keyword evidence="2" id="KW-0964">Secreted</keyword>